<dbReference type="eggNOG" id="COG0614">
    <property type="taxonomic scope" value="Bacteria"/>
</dbReference>
<dbReference type="EMBL" id="AQRA01000007">
    <property type="protein sequence ID" value="EZH72861.1"/>
    <property type="molecule type" value="Genomic_DNA"/>
</dbReference>
<dbReference type="AlphaFoldDB" id="A0A023BS96"/>
<gene>
    <name evidence="3" type="ORF">ATO12_22290</name>
</gene>
<dbReference type="NCBIfam" id="NF038402">
    <property type="entry name" value="TroA_like"/>
    <property type="match status" value="1"/>
</dbReference>
<dbReference type="STRING" id="1317122.ATO12_22290"/>
<dbReference type="InterPro" id="IPR002491">
    <property type="entry name" value="ABC_transptr_periplasmic_BD"/>
</dbReference>
<dbReference type="InterPro" id="IPR050902">
    <property type="entry name" value="ABC_Transporter_SBP"/>
</dbReference>
<organism evidence="3 4">
    <name type="scientific">Aquimarina atlantica</name>
    <dbReference type="NCBI Taxonomy" id="1317122"/>
    <lineage>
        <taxon>Bacteria</taxon>
        <taxon>Pseudomonadati</taxon>
        <taxon>Bacteroidota</taxon>
        <taxon>Flavobacteriia</taxon>
        <taxon>Flavobacteriales</taxon>
        <taxon>Flavobacteriaceae</taxon>
        <taxon>Aquimarina</taxon>
    </lineage>
</organism>
<comment type="caution">
    <text evidence="3">The sequence shown here is derived from an EMBL/GenBank/DDBJ whole genome shotgun (WGS) entry which is preliminary data.</text>
</comment>
<dbReference type="PANTHER" id="PTHR30535">
    <property type="entry name" value="VITAMIN B12-BINDING PROTEIN"/>
    <property type="match status" value="1"/>
</dbReference>
<dbReference type="OrthoDB" id="9816357at2"/>
<dbReference type="PROSITE" id="PS50983">
    <property type="entry name" value="FE_B12_PBP"/>
    <property type="match status" value="1"/>
</dbReference>
<dbReference type="RefSeq" id="WP_034244289.1">
    <property type="nucleotide sequence ID" value="NZ_AQRA01000007.1"/>
</dbReference>
<evidence type="ECO:0000313" key="4">
    <source>
        <dbReference type="Proteomes" id="UP000023541"/>
    </source>
</evidence>
<dbReference type="Pfam" id="PF01497">
    <property type="entry name" value="Peripla_BP_2"/>
    <property type="match status" value="1"/>
</dbReference>
<dbReference type="PANTHER" id="PTHR30535:SF34">
    <property type="entry name" value="MOLYBDATE-BINDING PROTEIN MOLA"/>
    <property type="match status" value="1"/>
</dbReference>
<evidence type="ECO:0000259" key="2">
    <source>
        <dbReference type="PROSITE" id="PS50983"/>
    </source>
</evidence>
<keyword evidence="4" id="KW-1185">Reference proteome</keyword>
<proteinExistence type="predicted"/>
<dbReference type="Proteomes" id="UP000023541">
    <property type="component" value="Unassembled WGS sequence"/>
</dbReference>
<name>A0A023BS96_9FLAO</name>
<evidence type="ECO:0000256" key="1">
    <source>
        <dbReference type="ARBA" id="ARBA00022729"/>
    </source>
</evidence>
<keyword evidence="1" id="KW-0732">Signal</keyword>
<dbReference type="Gene3D" id="3.40.50.1980">
    <property type="entry name" value="Nitrogenase molybdenum iron protein domain"/>
    <property type="match status" value="2"/>
</dbReference>
<sequence length="261" mass="30074">MIHTDQLGRRIEFPRPPKRIVSLVPSQTELLVSLGVSDDIVGVTKFCVHPKTIRSQKAIVGGTKKVNYEKIKKLNPDIILCNKEENTKEIVEYLEKEYPVHVSDIFSISEALEMIKQYGDIFDKKVEATTLISKIRLEKDSFDNFVSGVPQKRVAYFIWKDPWMVTGKNTFVDHLLKVNGFVNVFGDKDRYPEVSKEELSTIQDLDLIMLSSEPYPFSEKHIDELKNTTTAKIILVDGEYFSWYGSRLAEAFSYFRTLHEV</sequence>
<protein>
    <submittedName>
        <fullName evidence="3">Iron ABC transporter</fullName>
    </submittedName>
</protein>
<evidence type="ECO:0000313" key="3">
    <source>
        <dbReference type="EMBL" id="EZH72861.1"/>
    </source>
</evidence>
<dbReference type="SUPFAM" id="SSF53807">
    <property type="entry name" value="Helical backbone' metal receptor"/>
    <property type="match status" value="1"/>
</dbReference>
<dbReference type="InterPro" id="IPR054828">
    <property type="entry name" value="Vit_B12_bind_prot"/>
</dbReference>
<reference evidence="3 4" key="1">
    <citation type="submission" date="2014-04" db="EMBL/GenBank/DDBJ databases">
        <title>Aquimarina sp. 22II-S11-z7 Genome Sequencing.</title>
        <authorList>
            <person name="Lai Q."/>
        </authorList>
    </citation>
    <scope>NUCLEOTIDE SEQUENCE [LARGE SCALE GENOMIC DNA]</scope>
    <source>
        <strain evidence="3 4">22II-S11-z7</strain>
    </source>
</reference>
<feature type="domain" description="Fe/B12 periplasmic-binding" evidence="2">
    <location>
        <begin position="19"/>
        <end position="261"/>
    </location>
</feature>
<accession>A0A023BS96</accession>